<evidence type="ECO:0000313" key="2">
    <source>
        <dbReference type="Proteomes" id="UP001396334"/>
    </source>
</evidence>
<dbReference type="Proteomes" id="UP001396334">
    <property type="component" value="Unassembled WGS sequence"/>
</dbReference>
<accession>A0ABR2Q7H9</accession>
<organism evidence="1 2">
    <name type="scientific">Hibiscus sabdariffa</name>
    <name type="common">roselle</name>
    <dbReference type="NCBI Taxonomy" id="183260"/>
    <lineage>
        <taxon>Eukaryota</taxon>
        <taxon>Viridiplantae</taxon>
        <taxon>Streptophyta</taxon>
        <taxon>Embryophyta</taxon>
        <taxon>Tracheophyta</taxon>
        <taxon>Spermatophyta</taxon>
        <taxon>Magnoliopsida</taxon>
        <taxon>eudicotyledons</taxon>
        <taxon>Gunneridae</taxon>
        <taxon>Pentapetalae</taxon>
        <taxon>rosids</taxon>
        <taxon>malvids</taxon>
        <taxon>Malvales</taxon>
        <taxon>Malvaceae</taxon>
        <taxon>Malvoideae</taxon>
        <taxon>Hibiscus</taxon>
    </lineage>
</organism>
<dbReference type="EMBL" id="JBBPBN010000044">
    <property type="protein sequence ID" value="KAK8996626.1"/>
    <property type="molecule type" value="Genomic_DNA"/>
</dbReference>
<comment type="caution">
    <text evidence="1">The sequence shown here is derived from an EMBL/GenBank/DDBJ whole genome shotgun (WGS) entry which is preliminary data.</text>
</comment>
<sequence length="92" mass="9731">MRYNRLVGTSTVTLDDCYNDNAAGPVHCACLVVGNAGLLQHEFLAANASHAPPSSAPTDRLATCCGQWVVECDCRGDTSNIVSKLTHPAEDL</sequence>
<evidence type="ECO:0000313" key="1">
    <source>
        <dbReference type="EMBL" id="KAK8996626.1"/>
    </source>
</evidence>
<name>A0ABR2Q7H9_9ROSI</name>
<keyword evidence="2" id="KW-1185">Reference proteome</keyword>
<protein>
    <submittedName>
        <fullName evidence="1">Uncharacterized protein</fullName>
    </submittedName>
</protein>
<reference evidence="1 2" key="1">
    <citation type="journal article" date="2024" name="G3 (Bethesda)">
        <title>Genome assembly of Hibiscus sabdariffa L. provides insights into metabolisms of medicinal natural products.</title>
        <authorList>
            <person name="Kim T."/>
        </authorList>
    </citation>
    <scope>NUCLEOTIDE SEQUENCE [LARGE SCALE GENOMIC DNA]</scope>
    <source>
        <strain evidence="1">TK-2024</strain>
        <tissue evidence="1">Old leaves</tissue>
    </source>
</reference>
<gene>
    <name evidence="1" type="ORF">V6N11_081892</name>
</gene>
<proteinExistence type="predicted"/>